<comment type="caution">
    <text evidence="2">The sequence shown here is derived from an EMBL/GenBank/DDBJ whole genome shotgun (WGS) entry which is preliminary data.</text>
</comment>
<dbReference type="Gene3D" id="3.30.950.30">
    <property type="entry name" value="Schlafen, AAA domain"/>
    <property type="match status" value="1"/>
</dbReference>
<dbReference type="AlphaFoldDB" id="A0A9X2HYY6"/>
<dbReference type="InterPro" id="IPR038461">
    <property type="entry name" value="Schlafen_AlbA_2_dom_sf"/>
</dbReference>
<gene>
    <name evidence="2" type="ORF">M6D89_15055</name>
</gene>
<proteinExistence type="predicted"/>
<evidence type="ECO:0000259" key="1">
    <source>
        <dbReference type="Pfam" id="PF03235"/>
    </source>
</evidence>
<protein>
    <submittedName>
        <fullName evidence="2">DUF262 domain-containing protein</fullName>
    </submittedName>
</protein>
<reference evidence="2" key="1">
    <citation type="submission" date="2022-05" db="EMBL/GenBank/DDBJ databases">
        <authorList>
            <person name="Sun H.-N."/>
        </authorList>
    </citation>
    <scope>NUCLEOTIDE SEQUENCE</scope>
    <source>
        <strain evidence="2">HB14</strain>
    </source>
</reference>
<feature type="domain" description="GmrSD restriction endonucleases N-terminal" evidence="1">
    <location>
        <begin position="15"/>
        <end position="171"/>
    </location>
</feature>
<evidence type="ECO:0000313" key="2">
    <source>
        <dbReference type="EMBL" id="MCP8900625.1"/>
    </source>
</evidence>
<evidence type="ECO:0000313" key="3">
    <source>
        <dbReference type="Proteomes" id="UP001139319"/>
    </source>
</evidence>
<accession>A0A9X2HYY6</accession>
<dbReference type="RefSeq" id="WP_253968919.1">
    <property type="nucleotide sequence ID" value="NZ_JAMFTH010000006.1"/>
</dbReference>
<reference evidence="2" key="2">
    <citation type="submission" date="2023-01" db="EMBL/GenBank/DDBJ databases">
        <title>Gilvimarinus xylanilyticus HB14 isolated from Caulerpa lentillifera aquaculture base in Hainan, China.</title>
        <authorList>
            <person name="Zhang Y.-J."/>
        </authorList>
    </citation>
    <scope>NUCLEOTIDE SEQUENCE</scope>
    <source>
        <strain evidence="2">HB14</strain>
    </source>
</reference>
<organism evidence="2 3">
    <name type="scientific">Gilvimarinus xylanilyticus</name>
    <dbReference type="NCBI Taxonomy" id="2944139"/>
    <lineage>
        <taxon>Bacteria</taxon>
        <taxon>Pseudomonadati</taxon>
        <taxon>Pseudomonadota</taxon>
        <taxon>Gammaproteobacteria</taxon>
        <taxon>Cellvibrionales</taxon>
        <taxon>Cellvibrionaceae</taxon>
        <taxon>Gilvimarinus</taxon>
    </lineage>
</organism>
<name>A0A9X2HYY6_9GAMM</name>
<dbReference type="PANTHER" id="PTHR39639">
    <property type="entry name" value="CHROMOSOME 16, WHOLE GENOME SHOTGUN SEQUENCE"/>
    <property type="match status" value="1"/>
</dbReference>
<dbReference type="PANTHER" id="PTHR39639:SF1">
    <property type="entry name" value="DUF262 DOMAIN-CONTAINING PROTEIN"/>
    <property type="match status" value="1"/>
</dbReference>
<dbReference type="Pfam" id="PF03235">
    <property type="entry name" value="GmrSD_N"/>
    <property type="match status" value="1"/>
</dbReference>
<dbReference type="EMBL" id="JAMFTH010000006">
    <property type="protein sequence ID" value="MCP8900625.1"/>
    <property type="molecule type" value="Genomic_DNA"/>
</dbReference>
<dbReference type="InterPro" id="IPR004919">
    <property type="entry name" value="GmrSD_N"/>
</dbReference>
<dbReference type="Proteomes" id="UP001139319">
    <property type="component" value="Unassembled WGS sequence"/>
</dbReference>
<sequence length="597" mass="65582">MSVTPRGMSVQEAYREYTDGNFRVNRQYQRKLVWTVDEKQKLIDSILAGYPIPLILLATRTDDQGKKVYEIIDGMQRLNAVFSFIENTFSLNGDYFDIEQLARAKQVSDDGRFVAHSDAETLLDAESCANLLEYTFAVTEFPASDPEAVNEVFGRINSYGRRLSNQERRQAGVISPFANCIRDVAAELRGDASANSLDLSEMPQVSVDVSGGDPEYGVRADSTFWCKQGIIRRSQLREAEDEQFLADLAISILEREPFGFSGSALDQYYSVDSEQARQINVLLNSYGVDALKNALITIFSVIREAVESIDNSDNALRRTIHPDAGANPIKTGFYAIFMAFYELCITEGKSPFSSEGIMNALTNLQGRLHVAAGQIRSGPRAQNIAVTKGLIQSFFEEKDPGVAQQGAGLAIRFENALRRSKVETAAYECKQGLLNLDDTRSPNLNLLDRLVETACGIANIGPDSTGAIFIGVADNDADRARIKALDGVDSLAVGARHVVGIEREAQISGVDLEGYKRRVVDHFASSGLSEPLRSAVLGTIDCIDYRGQDVLCIWIPSQQDVSDVSDIVFVREGSSTHKVEGFRAAQAVASRFDATRA</sequence>
<keyword evidence="3" id="KW-1185">Reference proteome</keyword>